<keyword evidence="3 4" id="KW-0443">Lipid metabolism</keyword>
<evidence type="ECO:0000313" key="7">
    <source>
        <dbReference type="EMBL" id="CAD8470164.1"/>
    </source>
</evidence>
<feature type="active site" description="Nucleophile" evidence="4">
    <location>
        <position position="121"/>
    </location>
</feature>
<dbReference type="PROSITE" id="PS51635">
    <property type="entry name" value="PNPLA"/>
    <property type="match status" value="1"/>
</dbReference>
<dbReference type="InterPro" id="IPR002641">
    <property type="entry name" value="PNPLA_dom"/>
</dbReference>
<evidence type="ECO:0000259" key="6">
    <source>
        <dbReference type="PROSITE" id="PS51635"/>
    </source>
</evidence>
<comment type="caution">
    <text evidence="4">Lacks conserved residue(s) required for the propagation of feature annotation.</text>
</comment>
<feature type="active site" description="Proton acceptor" evidence="4">
    <location>
        <position position="267"/>
    </location>
</feature>
<dbReference type="AlphaFoldDB" id="A0A7S0DZR8"/>
<feature type="compositionally biased region" description="Low complexity" evidence="5">
    <location>
        <begin position="518"/>
        <end position="527"/>
    </location>
</feature>
<keyword evidence="1 4" id="KW-0378">Hydrolase</keyword>
<sequence length="538" mass="59692">MRRLEASKDVQGIMFNLRSGLVRGLGGVGNQALHTHCYVGTKKLIEEHTAQTLRLLRMVHDAPEDQLPLEKKLAFFAESRHALGKTALLLSGGASLGMYHFGVLKALHEHNLLPRIISGSSAGSIVAALVGVRTVEEMSELFVPGSIDLTFFPPAGSFRRKLKRLLLEGHLMEVKVLQRALRINLGDVTFYEAYERTGRIVNITVSPANDYERPRLLNYLTSPNVLIWSAACASCAFPILFQPVELVAKNEAGEMVPYHLTDVKWKDGSLQTDLPIARLSELFNVNHFIVSQTNPHAIPFMCKPARIRKSSEHRAKHRPSILSRGWNVMRYLVTSELAHRFKQAVTMGLVPKLLEATLFQRLSGDITIVPPFKACMYTNIISNPTWDTIKQFMIDAVRATWPSISIIRNHCEVEIMLDSCARSLAKEAQRRAAIACDPSEELDGMAGLYGDAALFGDAICQEDTPRVTSRSSSLAGSFQGTGEGALWLSEHDFLTSQLGVVDLLDDQLEAAAMESNPSSESSSQSQETLRRRHDKHAR</sequence>
<evidence type="ECO:0000256" key="2">
    <source>
        <dbReference type="ARBA" id="ARBA00022963"/>
    </source>
</evidence>
<protein>
    <recommendedName>
        <fullName evidence="6">PNPLA domain-containing protein</fullName>
    </recommendedName>
</protein>
<organism evidence="7">
    <name type="scientific">Hanusia phi</name>
    <dbReference type="NCBI Taxonomy" id="3032"/>
    <lineage>
        <taxon>Eukaryota</taxon>
        <taxon>Cryptophyceae</taxon>
        <taxon>Pyrenomonadales</taxon>
        <taxon>Geminigeraceae</taxon>
        <taxon>Hanusia</taxon>
    </lineage>
</organism>
<feature type="domain" description="PNPLA" evidence="6">
    <location>
        <begin position="88"/>
        <end position="280"/>
    </location>
</feature>
<dbReference type="SUPFAM" id="SSF52151">
    <property type="entry name" value="FabD/lysophospholipase-like"/>
    <property type="match status" value="1"/>
</dbReference>
<dbReference type="InterPro" id="IPR050301">
    <property type="entry name" value="NTE"/>
</dbReference>
<dbReference type="PANTHER" id="PTHR14226:SF10">
    <property type="entry name" value="TRIACYLGLYCEROL LIPASE 4-RELATED"/>
    <property type="match status" value="1"/>
</dbReference>
<feature type="short sequence motif" description="GXSXG" evidence="4">
    <location>
        <begin position="119"/>
        <end position="123"/>
    </location>
</feature>
<evidence type="ECO:0000256" key="4">
    <source>
        <dbReference type="PROSITE-ProRule" id="PRU01161"/>
    </source>
</evidence>
<reference evidence="7" key="1">
    <citation type="submission" date="2021-01" db="EMBL/GenBank/DDBJ databases">
        <authorList>
            <person name="Corre E."/>
            <person name="Pelletier E."/>
            <person name="Niang G."/>
            <person name="Scheremetjew M."/>
            <person name="Finn R."/>
            <person name="Kale V."/>
            <person name="Holt S."/>
            <person name="Cochrane G."/>
            <person name="Meng A."/>
            <person name="Brown T."/>
            <person name="Cohen L."/>
        </authorList>
    </citation>
    <scope>NUCLEOTIDE SEQUENCE</scope>
    <source>
        <strain evidence="7">CCMP325</strain>
    </source>
</reference>
<dbReference type="Pfam" id="PF01734">
    <property type="entry name" value="Patatin"/>
    <property type="match status" value="1"/>
</dbReference>
<proteinExistence type="predicted"/>
<name>A0A7S0DZR8_9CRYP</name>
<dbReference type="Pfam" id="PF11815">
    <property type="entry name" value="DUF3336"/>
    <property type="match status" value="1"/>
</dbReference>
<feature type="region of interest" description="Disordered" evidence="5">
    <location>
        <begin position="511"/>
        <end position="538"/>
    </location>
</feature>
<gene>
    <name evidence="7" type="ORF">HPHI1048_LOCUS2863</name>
</gene>
<dbReference type="EMBL" id="HBEO01004009">
    <property type="protein sequence ID" value="CAD8470164.1"/>
    <property type="molecule type" value="Transcribed_RNA"/>
</dbReference>
<dbReference type="GO" id="GO:0016042">
    <property type="term" value="P:lipid catabolic process"/>
    <property type="evidence" value="ECO:0007669"/>
    <property type="project" value="UniProtKB-UniRule"/>
</dbReference>
<keyword evidence="2 4" id="KW-0442">Lipid degradation</keyword>
<evidence type="ECO:0000256" key="5">
    <source>
        <dbReference type="SAM" id="MobiDB-lite"/>
    </source>
</evidence>
<dbReference type="InterPro" id="IPR016035">
    <property type="entry name" value="Acyl_Trfase/lysoPLipase"/>
</dbReference>
<dbReference type="InterPro" id="IPR021771">
    <property type="entry name" value="Triacylglycerol_lipase_N"/>
</dbReference>
<dbReference type="PANTHER" id="PTHR14226">
    <property type="entry name" value="NEUROPATHY TARGET ESTERASE/SWISS CHEESE D.MELANOGASTER"/>
    <property type="match status" value="1"/>
</dbReference>
<dbReference type="Gene3D" id="3.40.1090.10">
    <property type="entry name" value="Cytosolic phospholipase A2 catalytic domain"/>
    <property type="match status" value="2"/>
</dbReference>
<evidence type="ECO:0000256" key="3">
    <source>
        <dbReference type="ARBA" id="ARBA00023098"/>
    </source>
</evidence>
<accession>A0A7S0DZR8</accession>
<evidence type="ECO:0000256" key="1">
    <source>
        <dbReference type="ARBA" id="ARBA00022801"/>
    </source>
</evidence>
<dbReference type="GO" id="GO:0004806">
    <property type="term" value="F:triacylglycerol lipase activity"/>
    <property type="evidence" value="ECO:0007669"/>
    <property type="project" value="InterPro"/>
</dbReference>